<evidence type="ECO:0000313" key="1">
    <source>
        <dbReference type="EMBL" id="OWZ04198.1"/>
    </source>
</evidence>
<gene>
    <name evidence="1" type="ORF">PHMEG_00023936</name>
</gene>
<comment type="caution">
    <text evidence="1">The sequence shown here is derived from an EMBL/GenBank/DDBJ whole genome shotgun (WGS) entry which is preliminary data.</text>
</comment>
<dbReference type="Proteomes" id="UP000198211">
    <property type="component" value="Unassembled WGS sequence"/>
</dbReference>
<accession>A0A225VH52</accession>
<name>A0A225VH52_9STRA</name>
<keyword evidence="1" id="KW-0695">RNA-directed DNA polymerase</keyword>
<dbReference type="GO" id="GO:0003964">
    <property type="term" value="F:RNA-directed DNA polymerase activity"/>
    <property type="evidence" value="ECO:0007669"/>
    <property type="project" value="UniProtKB-KW"/>
</dbReference>
<dbReference type="InterPro" id="IPR043502">
    <property type="entry name" value="DNA/RNA_pol_sf"/>
</dbReference>
<organism evidence="1 2">
    <name type="scientific">Phytophthora megakarya</name>
    <dbReference type="NCBI Taxonomy" id="4795"/>
    <lineage>
        <taxon>Eukaryota</taxon>
        <taxon>Sar</taxon>
        <taxon>Stramenopiles</taxon>
        <taxon>Oomycota</taxon>
        <taxon>Peronosporomycetes</taxon>
        <taxon>Peronosporales</taxon>
        <taxon>Peronosporaceae</taxon>
        <taxon>Phytophthora</taxon>
    </lineage>
</organism>
<dbReference type="Gene3D" id="3.30.70.270">
    <property type="match status" value="2"/>
</dbReference>
<dbReference type="PANTHER" id="PTHR37984:SF5">
    <property type="entry name" value="PROTEIN NYNRIN-LIKE"/>
    <property type="match status" value="1"/>
</dbReference>
<dbReference type="SUPFAM" id="SSF56672">
    <property type="entry name" value="DNA/RNA polymerases"/>
    <property type="match status" value="1"/>
</dbReference>
<dbReference type="EMBL" id="NBNE01005091">
    <property type="protein sequence ID" value="OWZ04198.1"/>
    <property type="molecule type" value="Genomic_DNA"/>
</dbReference>
<keyword evidence="2" id="KW-1185">Reference proteome</keyword>
<keyword evidence="1" id="KW-0808">Transferase</keyword>
<protein>
    <submittedName>
        <fullName evidence="1">Reverse transcriptase</fullName>
    </submittedName>
</protein>
<reference evidence="2" key="1">
    <citation type="submission" date="2017-03" db="EMBL/GenBank/DDBJ databases">
        <title>Phytopthora megakarya and P. palmivora, two closely related causual agents of cacao black pod achieved similar genome size and gene model numbers by different mechanisms.</title>
        <authorList>
            <person name="Ali S."/>
            <person name="Shao J."/>
            <person name="Larry D.J."/>
            <person name="Kronmiller B."/>
            <person name="Shen D."/>
            <person name="Strem M.D."/>
            <person name="Melnick R.L."/>
            <person name="Guiltinan M.J."/>
            <person name="Tyler B.M."/>
            <person name="Meinhardt L.W."/>
            <person name="Bailey B.A."/>
        </authorList>
    </citation>
    <scope>NUCLEOTIDE SEQUENCE [LARGE SCALE GENOMIC DNA]</scope>
    <source>
        <strain evidence="2">zdho120</strain>
    </source>
</reference>
<sequence>MWFMTLDMASRFWAVPMTARAQLILAFICPLGHFQMKGMPFGLKNVILIYQQLLDNCLWGFVRLPPEEDRIVDTEMLEFLGISLEGSGAPVSQGTEPQGAVVSRTSTDTLFHQNWAALELMGPVLSRSSYIDDIIYEAPSWDDLCKTLNDLLYRLRLPKSELGVKICKYLEHAISSDGVQTSPKQARKKGVQAFLGSLNYCTKFIEYLPVLVATLSEIPDEHLRSGRELKEPKYAFNILKDRVVSVPLLQHPGPGRQNVIILHANPWAILLGQDCDGTILPVRLVGRVLQDAELRYHPAEKEVLELLRKIRVYTRYSVLPWLFKSKTVDGRCLKWAVNLSPWDLDLRRVENDEVGLTAILGAGINPRERLDEAAETLVPEKGSRIRQSGNAL</sequence>
<proteinExistence type="predicted"/>
<keyword evidence="1" id="KW-0548">Nucleotidyltransferase</keyword>
<dbReference type="InterPro" id="IPR043128">
    <property type="entry name" value="Rev_trsase/Diguanyl_cyclase"/>
</dbReference>
<dbReference type="AlphaFoldDB" id="A0A225VH52"/>
<dbReference type="PANTHER" id="PTHR37984">
    <property type="entry name" value="PROTEIN CBG26694"/>
    <property type="match status" value="1"/>
</dbReference>
<dbReference type="InterPro" id="IPR050951">
    <property type="entry name" value="Retrovirus_Pol_polyprotein"/>
</dbReference>
<evidence type="ECO:0000313" key="2">
    <source>
        <dbReference type="Proteomes" id="UP000198211"/>
    </source>
</evidence>